<feature type="region of interest" description="Disordered" evidence="13">
    <location>
        <begin position="497"/>
        <end position="522"/>
    </location>
</feature>
<keyword evidence="5" id="KW-0489">Methyltransferase</keyword>
<gene>
    <name evidence="16" type="primary">Set8</name>
</gene>
<evidence type="ECO:0000256" key="9">
    <source>
        <dbReference type="ARBA" id="ARBA00023015"/>
    </source>
</evidence>
<accession>A0AB39ZNU7</accession>
<evidence type="ECO:0000256" key="5">
    <source>
        <dbReference type="ARBA" id="ARBA00022603"/>
    </source>
</evidence>
<dbReference type="GO" id="GO:0140944">
    <property type="term" value="F:histone H4K20 monomethyltransferase activity"/>
    <property type="evidence" value="ECO:0007669"/>
    <property type="project" value="UniProtKB-EC"/>
</dbReference>
<evidence type="ECO:0000256" key="13">
    <source>
        <dbReference type="SAM" id="MobiDB-lite"/>
    </source>
</evidence>
<evidence type="ECO:0000256" key="1">
    <source>
        <dbReference type="ARBA" id="ARBA00004123"/>
    </source>
</evidence>
<evidence type="ECO:0000313" key="15">
    <source>
        <dbReference type="Proteomes" id="UP001652628"/>
    </source>
</evidence>
<dbReference type="AlphaFoldDB" id="A0AB39ZNU7"/>
<dbReference type="GO" id="GO:0043516">
    <property type="term" value="P:regulation of DNA damage response, signal transduction by p53 class mediator"/>
    <property type="evidence" value="ECO:0007669"/>
    <property type="project" value="TreeGrafter"/>
</dbReference>
<dbReference type="InterPro" id="IPR001214">
    <property type="entry name" value="SET_dom"/>
</dbReference>
<evidence type="ECO:0000259" key="14">
    <source>
        <dbReference type="PROSITE" id="PS50280"/>
    </source>
</evidence>
<dbReference type="Gene3D" id="2.170.270.10">
    <property type="entry name" value="SET domain"/>
    <property type="match status" value="1"/>
</dbReference>
<evidence type="ECO:0000256" key="2">
    <source>
        <dbReference type="ARBA" id="ARBA00004286"/>
    </source>
</evidence>
<feature type="compositionally biased region" description="Pro residues" evidence="13">
    <location>
        <begin position="424"/>
        <end position="440"/>
    </location>
</feature>
<dbReference type="GO" id="GO:0032259">
    <property type="term" value="P:methylation"/>
    <property type="evidence" value="ECO:0007669"/>
    <property type="project" value="UniProtKB-KW"/>
</dbReference>
<name>A0AB39ZNU7_DROSZ</name>
<dbReference type="PROSITE" id="PS51571">
    <property type="entry name" value="SAM_MT43_PR_SET"/>
    <property type="match status" value="1"/>
</dbReference>
<feature type="compositionally biased region" description="Low complexity" evidence="13">
    <location>
        <begin position="14"/>
        <end position="29"/>
    </location>
</feature>
<dbReference type="GO" id="GO:0051301">
    <property type="term" value="P:cell division"/>
    <property type="evidence" value="ECO:0007669"/>
    <property type="project" value="UniProtKB-KW"/>
</dbReference>
<evidence type="ECO:0000256" key="8">
    <source>
        <dbReference type="ARBA" id="ARBA00022853"/>
    </source>
</evidence>
<dbReference type="InterPro" id="IPR016858">
    <property type="entry name" value="KMT5A-like"/>
</dbReference>
<keyword evidence="4" id="KW-0158">Chromosome</keyword>
<dbReference type="GO" id="GO:0005634">
    <property type="term" value="C:nucleus"/>
    <property type="evidence" value="ECO:0007669"/>
    <property type="project" value="UniProtKB-SubCell"/>
</dbReference>
<evidence type="ECO:0000313" key="16">
    <source>
        <dbReference type="RefSeq" id="XP_016940022.4"/>
    </source>
</evidence>
<dbReference type="Proteomes" id="UP001652628">
    <property type="component" value="Chromosome 3"/>
</dbReference>
<keyword evidence="8" id="KW-0156">Chromatin regulator</keyword>
<dbReference type="PANTHER" id="PTHR46167">
    <property type="entry name" value="N-LYSINE METHYLTRANSFERASE KMT5A"/>
    <property type="match status" value="1"/>
</dbReference>
<evidence type="ECO:0000256" key="6">
    <source>
        <dbReference type="ARBA" id="ARBA00022679"/>
    </source>
</evidence>
<dbReference type="CDD" id="cd10528">
    <property type="entry name" value="SET_SETD8"/>
    <property type="match status" value="1"/>
</dbReference>
<evidence type="ECO:0000256" key="7">
    <source>
        <dbReference type="ARBA" id="ARBA00022691"/>
    </source>
</evidence>
<keyword evidence="7" id="KW-0949">S-adenosyl-L-methionine</keyword>
<proteinExistence type="predicted"/>
<evidence type="ECO:0000256" key="4">
    <source>
        <dbReference type="ARBA" id="ARBA00022454"/>
    </source>
</evidence>
<dbReference type="GO" id="GO:0005700">
    <property type="term" value="C:polytene chromosome"/>
    <property type="evidence" value="ECO:0007669"/>
    <property type="project" value="TreeGrafter"/>
</dbReference>
<feature type="region of interest" description="Disordered" evidence="13">
    <location>
        <begin position="350"/>
        <end position="373"/>
    </location>
</feature>
<organism evidence="15 16">
    <name type="scientific">Drosophila suzukii</name>
    <name type="common">Spotted-wing drosophila fruit fly</name>
    <dbReference type="NCBI Taxonomy" id="28584"/>
    <lineage>
        <taxon>Eukaryota</taxon>
        <taxon>Metazoa</taxon>
        <taxon>Ecdysozoa</taxon>
        <taxon>Arthropoda</taxon>
        <taxon>Hexapoda</taxon>
        <taxon>Insecta</taxon>
        <taxon>Pterygota</taxon>
        <taxon>Neoptera</taxon>
        <taxon>Endopterygota</taxon>
        <taxon>Diptera</taxon>
        <taxon>Brachycera</taxon>
        <taxon>Muscomorpha</taxon>
        <taxon>Ephydroidea</taxon>
        <taxon>Drosophilidae</taxon>
        <taxon>Drosophila</taxon>
        <taxon>Sophophora</taxon>
    </lineage>
</organism>
<dbReference type="GO" id="GO:0006357">
    <property type="term" value="P:regulation of transcription by RNA polymerase II"/>
    <property type="evidence" value="ECO:0007669"/>
    <property type="project" value="TreeGrafter"/>
</dbReference>
<feature type="domain" description="SET" evidence="14">
    <location>
        <begin position="561"/>
        <end position="682"/>
    </location>
</feature>
<protein>
    <recommendedName>
        <fullName evidence="3">[histone H4]-lysine(20) N-methyltransferase</fullName>
        <ecNumber evidence="3">2.1.1.361</ecNumber>
    </recommendedName>
</protein>
<evidence type="ECO:0000256" key="3">
    <source>
        <dbReference type="ARBA" id="ARBA00012187"/>
    </source>
</evidence>
<keyword evidence="11" id="KW-0539">Nucleus</keyword>
<dbReference type="EC" id="2.1.1.361" evidence="3"/>
<evidence type="ECO:0000256" key="11">
    <source>
        <dbReference type="ARBA" id="ARBA00023242"/>
    </source>
</evidence>
<keyword evidence="6" id="KW-0808">Transferase</keyword>
<dbReference type="GeneID" id="108017486"/>
<evidence type="ECO:0000256" key="10">
    <source>
        <dbReference type="ARBA" id="ARBA00023163"/>
    </source>
</evidence>
<dbReference type="PANTHER" id="PTHR46167:SF1">
    <property type="entry name" value="N-LYSINE METHYLTRANSFERASE KMT5A"/>
    <property type="match status" value="1"/>
</dbReference>
<feature type="region of interest" description="Disordered" evidence="13">
    <location>
        <begin position="389"/>
        <end position="445"/>
    </location>
</feature>
<keyword evidence="10" id="KW-0804">Transcription</keyword>
<dbReference type="InterPro" id="IPR047266">
    <property type="entry name" value="KMT5A-like_SET"/>
</dbReference>
<feature type="region of interest" description="Disordered" evidence="13">
    <location>
        <begin position="1"/>
        <end position="34"/>
    </location>
</feature>
<comment type="subcellular location">
    <subcellularLocation>
        <location evidence="2">Chromosome</location>
    </subcellularLocation>
    <subcellularLocation>
        <location evidence="1">Nucleus</location>
    </subcellularLocation>
</comment>
<sequence length="697" mass="77369">MIMVRRRQRTAKESTSSSASGGGPSSASGIPVDQTLPMSVAGSLLEDQYFASPKRKDCRLMKVSENGQLPETTLMDHKGHHKDNKAGRTIGVPLATRSQTRTIENFFKANAAVKDSEKTIHTEDQLELVDEEQNQEDKHMNGQLNEEGEELELANEQLNEHLTAFADDEDAKAEQKLMEELQLQQVVEELLFDGSSRASSDSPCYQREMAAMQEIQVMPEILHIKEFPELNERLGSLADFQTHRSALRDSHSSTHSSSTDNIFLQEPVLTLDIDRTPTKASSIKINRSFELAGAVFSSPPSVLNACLNGRFNQIVSLNGQKEPLAGPSFDLDQHDSSSCDSGVACALTANTESPAGQARRRKPATPHRILCPSPIKTGLKVTGGICKVGSTDPLSPRKSPRKLPATTAAVAACKSRRRLNQPKPQAPYQPQPQLQKPPPQQQQQQDDIVVVLDDDDDEDEDDVHALLKAAEERENQNKAPATANCNKAGMKAMLKPAPVKSKTKSKGPAKGQPPLPLAATNGNREMTDFFPVRRSVRKTKTAVKEEWMRGLEQAVLEERCEGLQVRHFMGKGRGVVAERPFKRNEFVVEYVGDLISINEAAEREKRYALDENAGCYMYYFKHKTQQYCIDATVDTGKLGRLINHSRAGNLMTKVVLIKQRPHLVLLAKDDIEPGEELTYDYGDRSKESLLHHPWLAF</sequence>
<dbReference type="SUPFAM" id="SSF82199">
    <property type="entry name" value="SET domain"/>
    <property type="match status" value="1"/>
</dbReference>
<dbReference type="PROSITE" id="PS50280">
    <property type="entry name" value="SET"/>
    <property type="match status" value="1"/>
</dbReference>
<dbReference type="InterPro" id="IPR046341">
    <property type="entry name" value="SET_dom_sf"/>
</dbReference>
<evidence type="ECO:0000256" key="12">
    <source>
        <dbReference type="ARBA" id="ARBA00047784"/>
    </source>
</evidence>
<keyword evidence="15" id="KW-1185">Reference proteome</keyword>
<dbReference type="RefSeq" id="XP_016940022.4">
    <property type="nucleotide sequence ID" value="XM_017084533.4"/>
</dbReference>
<comment type="catalytic activity">
    <reaction evidence="12">
        <text>L-lysyl(20)-[histone H4] + S-adenosyl-L-methionine = N(6)-methyl-L-lysyl(20)-[histone H4] + S-adenosyl-L-homocysteine + H(+)</text>
        <dbReference type="Rhea" id="RHEA:60344"/>
        <dbReference type="Rhea" id="RHEA-COMP:15554"/>
        <dbReference type="Rhea" id="RHEA-COMP:15555"/>
        <dbReference type="ChEBI" id="CHEBI:15378"/>
        <dbReference type="ChEBI" id="CHEBI:29969"/>
        <dbReference type="ChEBI" id="CHEBI:57856"/>
        <dbReference type="ChEBI" id="CHEBI:59789"/>
        <dbReference type="ChEBI" id="CHEBI:61929"/>
        <dbReference type="EC" id="2.1.1.361"/>
    </reaction>
</comment>
<dbReference type="SMART" id="SM00317">
    <property type="entry name" value="SET"/>
    <property type="match status" value="1"/>
</dbReference>
<dbReference type="Pfam" id="PF00856">
    <property type="entry name" value="SET"/>
    <property type="match status" value="1"/>
</dbReference>
<keyword evidence="9" id="KW-0805">Transcription regulation</keyword>
<dbReference type="InterPro" id="IPR051760">
    <property type="entry name" value="KMT5A"/>
</dbReference>
<reference evidence="16" key="1">
    <citation type="submission" date="2025-08" db="UniProtKB">
        <authorList>
            <consortium name="RefSeq"/>
        </authorList>
    </citation>
    <scope>IDENTIFICATION</scope>
</reference>